<accession>A0ABU1ULP2</accession>
<organism evidence="4 5">
    <name type="scientific">Aeromicrobium panaciterrae</name>
    <dbReference type="NCBI Taxonomy" id="363861"/>
    <lineage>
        <taxon>Bacteria</taxon>
        <taxon>Bacillati</taxon>
        <taxon>Actinomycetota</taxon>
        <taxon>Actinomycetes</taxon>
        <taxon>Propionibacteriales</taxon>
        <taxon>Nocardioidaceae</taxon>
        <taxon>Aeromicrobium</taxon>
    </lineage>
</organism>
<dbReference type="SMART" id="SM00563">
    <property type="entry name" value="PlsC"/>
    <property type="match status" value="1"/>
</dbReference>
<dbReference type="PANTHER" id="PTHR10434:SF9">
    <property type="entry name" value="PHOSPHOLIPID_GLYCEROL ACYLTRANSFERASE DOMAIN-CONTAINING PROTEIN"/>
    <property type="match status" value="1"/>
</dbReference>
<dbReference type="Proteomes" id="UP001257739">
    <property type="component" value="Unassembled WGS sequence"/>
</dbReference>
<comment type="caution">
    <text evidence="4">The sequence shown here is derived from an EMBL/GenBank/DDBJ whole genome shotgun (WGS) entry which is preliminary data.</text>
</comment>
<gene>
    <name evidence="4" type="ORF">J2X11_000941</name>
</gene>
<dbReference type="GO" id="GO:0016746">
    <property type="term" value="F:acyltransferase activity"/>
    <property type="evidence" value="ECO:0007669"/>
    <property type="project" value="UniProtKB-KW"/>
</dbReference>
<keyword evidence="1" id="KW-0808">Transferase</keyword>
<evidence type="ECO:0000313" key="5">
    <source>
        <dbReference type="Proteomes" id="UP001257739"/>
    </source>
</evidence>
<proteinExistence type="predicted"/>
<dbReference type="Pfam" id="PF01553">
    <property type="entry name" value="Acyltransferase"/>
    <property type="match status" value="1"/>
</dbReference>
<evidence type="ECO:0000313" key="4">
    <source>
        <dbReference type="EMBL" id="MDR7086102.1"/>
    </source>
</evidence>
<protein>
    <submittedName>
        <fullName evidence="4">1-acyl-sn-glycerol-3-phosphate acyltransferase</fullName>
    </submittedName>
</protein>
<dbReference type="SUPFAM" id="SSF69593">
    <property type="entry name" value="Glycerol-3-phosphate (1)-acyltransferase"/>
    <property type="match status" value="1"/>
</dbReference>
<keyword evidence="2 4" id="KW-0012">Acyltransferase</keyword>
<evidence type="ECO:0000256" key="1">
    <source>
        <dbReference type="ARBA" id="ARBA00022679"/>
    </source>
</evidence>
<evidence type="ECO:0000259" key="3">
    <source>
        <dbReference type="SMART" id="SM00563"/>
    </source>
</evidence>
<dbReference type="PANTHER" id="PTHR10434">
    <property type="entry name" value="1-ACYL-SN-GLYCEROL-3-PHOSPHATE ACYLTRANSFERASE"/>
    <property type="match status" value="1"/>
</dbReference>
<dbReference type="RefSeq" id="WP_309967296.1">
    <property type="nucleotide sequence ID" value="NZ_JAVDWH010000001.1"/>
</dbReference>
<name>A0ABU1ULP2_9ACTN</name>
<evidence type="ECO:0000256" key="2">
    <source>
        <dbReference type="ARBA" id="ARBA00023315"/>
    </source>
</evidence>
<feature type="domain" description="Phospholipid/glycerol acyltransferase" evidence="3">
    <location>
        <begin position="27"/>
        <end position="136"/>
    </location>
</feature>
<dbReference type="EMBL" id="JAVDWH010000001">
    <property type="protein sequence ID" value="MDR7086102.1"/>
    <property type="molecule type" value="Genomic_DNA"/>
</dbReference>
<keyword evidence="5" id="KW-1185">Reference proteome</keyword>
<dbReference type="InterPro" id="IPR002123">
    <property type="entry name" value="Plipid/glycerol_acylTrfase"/>
</dbReference>
<reference evidence="4 5" key="1">
    <citation type="submission" date="2023-07" db="EMBL/GenBank/DDBJ databases">
        <title>Sorghum-associated microbial communities from plants grown in Nebraska, USA.</title>
        <authorList>
            <person name="Schachtman D."/>
        </authorList>
    </citation>
    <scope>NUCLEOTIDE SEQUENCE [LARGE SCALE GENOMIC DNA]</scope>
    <source>
        <strain evidence="4 5">BE248</strain>
    </source>
</reference>
<sequence length="187" mass="20663">MMRKGLARTVVRLMGYKMVGEVPQTGILVGAPHTSNWDFITMLLVMWHGGEHPRVLVKKQLFKGPLGWVLKAFGGVPLDRDNASTVVKDLVAEAGTGKPFRLIIAAEGTRGKGEYWKSGFLRLSKETGLPITLAFFDPPTKRMGFGPTFHASDDVGADMDIVREFFADKHGIRPQNATEPRLREESA</sequence>